<evidence type="ECO:0000313" key="1">
    <source>
        <dbReference type="EMBL" id="CAF4131457.1"/>
    </source>
</evidence>
<feature type="non-terminal residue" evidence="1">
    <location>
        <position position="69"/>
    </location>
</feature>
<dbReference type="Proteomes" id="UP000663836">
    <property type="component" value="Unassembled WGS sequence"/>
</dbReference>
<comment type="caution">
    <text evidence="1">The sequence shown here is derived from an EMBL/GenBank/DDBJ whole genome shotgun (WGS) entry which is preliminary data.</text>
</comment>
<dbReference type="EMBL" id="CAJOBD010009259">
    <property type="protein sequence ID" value="CAF4131457.1"/>
    <property type="molecule type" value="Genomic_DNA"/>
</dbReference>
<organism evidence="1 2">
    <name type="scientific">Rotaria sordida</name>
    <dbReference type="NCBI Taxonomy" id="392033"/>
    <lineage>
        <taxon>Eukaryota</taxon>
        <taxon>Metazoa</taxon>
        <taxon>Spiralia</taxon>
        <taxon>Gnathifera</taxon>
        <taxon>Rotifera</taxon>
        <taxon>Eurotatoria</taxon>
        <taxon>Bdelloidea</taxon>
        <taxon>Philodinida</taxon>
        <taxon>Philodinidae</taxon>
        <taxon>Rotaria</taxon>
    </lineage>
</organism>
<gene>
    <name evidence="1" type="ORF">JBS370_LOCUS33081</name>
</gene>
<name>A0A819WZJ5_9BILA</name>
<evidence type="ECO:0000313" key="2">
    <source>
        <dbReference type="Proteomes" id="UP000663836"/>
    </source>
</evidence>
<dbReference type="AlphaFoldDB" id="A0A819WZJ5"/>
<sequence>MSVLDIIRFTGLAIKGAYKLAIAIRDSESIHVELKQAASLLITDLKMVEDILDHLQHFAHRIAVHDQSL</sequence>
<proteinExistence type="predicted"/>
<reference evidence="1" key="1">
    <citation type="submission" date="2021-02" db="EMBL/GenBank/DDBJ databases">
        <authorList>
            <person name="Nowell W R."/>
        </authorList>
    </citation>
    <scope>NUCLEOTIDE SEQUENCE</scope>
</reference>
<accession>A0A819WZJ5</accession>
<protein>
    <submittedName>
        <fullName evidence="1">Uncharacterized protein</fullName>
    </submittedName>
</protein>